<dbReference type="Proteomes" id="UP000028839">
    <property type="component" value="Unassembled WGS sequence"/>
</dbReference>
<proteinExistence type="predicted"/>
<dbReference type="GO" id="GO:0046872">
    <property type="term" value="F:metal ion binding"/>
    <property type="evidence" value="ECO:0007669"/>
    <property type="project" value="InterPro"/>
</dbReference>
<reference evidence="1 2" key="1">
    <citation type="submission" date="2014-07" db="EMBL/GenBank/DDBJ databases">
        <title>Comparative analysis of Nitrosococcus oceani genome inventories of strains from Pacific and Atlantic gyres.</title>
        <authorList>
            <person name="Lim C.K."/>
            <person name="Wang L."/>
            <person name="Sayavedra-Soto L.A."/>
            <person name="Klotz M.G."/>
        </authorList>
    </citation>
    <scope>NUCLEOTIDE SEQUENCE [LARGE SCALE GENOMIC DNA]</scope>
    <source>
        <strain evidence="1 2">C-27</strain>
    </source>
</reference>
<sequence length="156" mass="15881">MSSHSGVQVKLADVHLCCQGCVDAVNTALMSVDGVDSGCDREKGTVTFTANDATTARMALDALAAAGFYGKSDNTQLTMRAVGDLPEGKVNSLKVSGIHNCCAPCCEAIKGAIATVDGVSGDTAKPRATTFEVTGNFSAAALIKAFNAAGFSARVE</sequence>
<dbReference type="HOGENOM" id="CLU_1684729_0_0_6"/>
<dbReference type="EMBL" id="JPGN01000018">
    <property type="protein sequence ID" value="KFI20522.1"/>
    <property type="molecule type" value="Genomic_DNA"/>
</dbReference>
<evidence type="ECO:0000313" key="2">
    <source>
        <dbReference type="Proteomes" id="UP000028839"/>
    </source>
</evidence>
<dbReference type="CDD" id="cd00371">
    <property type="entry name" value="HMA"/>
    <property type="match status" value="1"/>
</dbReference>
<organism evidence="1 2">
    <name type="scientific">Nitrosococcus oceani C-27</name>
    <dbReference type="NCBI Taxonomy" id="314279"/>
    <lineage>
        <taxon>Bacteria</taxon>
        <taxon>Pseudomonadati</taxon>
        <taxon>Pseudomonadota</taxon>
        <taxon>Gammaproteobacteria</taxon>
        <taxon>Chromatiales</taxon>
        <taxon>Chromatiaceae</taxon>
        <taxon>Nitrosococcus</taxon>
    </lineage>
</organism>
<gene>
    <name evidence="1" type="ORF">IB75_02790</name>
</gene>
<comment type="caution">
    <text evidence="1">The sequence shown here is derived from an EMBL/GenBank/DDBJ whole genome shotgun (WGS) entry which is preliminary data.</text>
</comment>
<dbReference type="Gene3D" id="3.30.70.100">
    <property type="match status" value="2"/>
</dbReference>
<dbReference type="InterPro" id="IPR036163">
    <property type="entry name" value="HMA_dom_sf"/>
</dbReference>
<evidence type="ECO:0000313" key="1">
    <source>
        <dbReference type="EMBL" id="KFI20522.1"/>
    </source>
</evidence>
<name>A0A0E2ZQ27_9GAMM</name>
<dbReference type="SUPFAM" id="SSF55008">
    <property type="entry name" value="HMA, heavy metal-associated domain"/>
    <property type="match status" value="2"/>
</dbReference>
<protein>
    <submittedName>
        <fullName evidence="1">Uncharacterized protein</fullName>
    </submittedName>
</protein>
<dbReference type="AlphaFoldDB" id="A0A0E2ZQ27"/>
<dbReference type="OrthoDB" id="279842at2"/>
<dbReference type="InterPro" id="IPR006121">
    <property type="entry name" value="HMA_dom"/>
</dbReference>
<accession>A0A0E2ZQ27</accession>